<keyword evidence="3" id="KW-1185">Reference proteome</keyword>
<gene>
    <name evidence="2" type="primary">PocGH01_00217300</name>
    <name evidence="2" type="ORF">POCGH01_00217300</name>
</gene>
<keyword evidence="1" id="KW-0812">Transmembrane</keyword>
<sequence length="357" mass="41943">MTCETKKADKESYGFFESFDQYVGHAENAESINSVKEIFPSEEKHMGGDIDFDEEICYRADIKVSCNEILDNDISNKIQFSNILCEKFKNIYNKLSNWKTKEKNSGELCNNDSAFLNYWLNDKLRGNNNDLVVCVKEFYQVLRKMDGEYFKITTLEDKLYNMTRRDFENIKKLYELYYIKSKISDSLAIDVSPEVSASCLRLTKECYKKYKEAIINCRGDCSDFYSALIDFKNKYKDDLIFESENTSSCKYKELFLLPHYNAVLREHKNVQIIRNTALSVLFPVFAVLFMLIFPDRVNNNTYINLTPFSKSVLEKIKRTKYILFDDGERDSELLSYTSDNYYSIGDQQEYNISYYSV</sequence>
<evidence type="ECO:0000313" key="3">
    <source>
        <dbReference type="Proteomes" id="UP000242942"/>
    </source>
</evidence>
<dbReference type="EMBL" id="FLRI01000557">
    <property type="protein sequence ID" value="SBT84682.1"/>
    <property type="molecule type" value="Genomic_DNA"/>
</dbReference>
<keyword evidence="1" id="KW-1133">Transmembrane helix</keyword>
<dbReference type="OrthoDB" id="10385829at2759"/>
<evidence type="ECO:0000256" key="1">
    <source>
        <dbReference type="SAM" id="Phobius"/>
    </source>
</evidence>
<dbReference type="VEuPathDB" id="PlasmoDB:POWCR01_000204700"/>
<accession>A0A1D3JFG5</accession>
<evidence type="ECO:0000313" key="2">
    <source>
        <dbReference type="EMBL" id="SBT84682.1"/>
    </source>
</evidence>
<feature type="transmembrane region" description="Helical" evidence="1">
    <location>
        <begin position="272"/>
        <end position="293"/>
    </location>
</feature>
<reference evidence="2 3" key="1">
    <citation type="submission" date="2016-06" db="EMBL/GenBank/DDBJ databases">
        <authorList>
            <consortium name="Pathogen Informatics"/>
        </authorList>
    </citation>
    <scope>NUCLEOTIDE SEQUENCE [LARGE SCALE GENOMIC DNA]</scope>
    <source>
        <strain evidence="2">PocGH01</strain>
    </source>
</reference>
<dbReference type="VEuPathDB" id="PlasmoDB:PocGH01_00217300"/>
<protein>
    <submittedName>
        <fullName evidence="2">PIR protein</fullName>
    </submittedName>
</protein>
<name>A0A1D3JFG5_PLAOA</name>
<keyword evidence="1" id="KW-0472">Membrane</keyword>
<proteinExistence type="predicted"/>
<dbReference type="Proteomes" id="UP000242942">
    <property type="component" value="Unassembled WGS sequence"/>
</dbReference>
<organism evidence="2 3">
    <name type="scientific">Plasmodium ovale</name>
    <name type="common">malaria parasite P. ovale</name>
    <dbReference type="NCBI Taxonomy" id="36330"/>
    <lineage>
        <taxon>Eukaryota</taxon>
        <taxon>Sar</taxon>
        <taxon>Alveolata</taxon>
        <taxon>Apicomplexa</taxon>
        <taxon>Aconoidasida</taxon>
        <taxon>Haemosporida</taxon>
        <taxon>Plasmodiidae</taxon>
        <taxon>Plasmodium</taxon>
        <taxon>Plasmodium (Plasmodium)</taxon>
    </lineage>
</organism>
<dbReference type="AlphaFoldDB" id="A0A1D3JFG5"/>